<dbReference type="InterPro" id="IPR019775">
    <property type="entry name" value="WD40_repeat_CS"/>
</dbReference>
<dbReference type="InterPro" id="IPR036322">
    <property type="entry name" value="WD40_repeat_dom_sf"/>
</dbReference>
<protein>
    <recommendedName>
        <fullName evidence="4">WD repeat-containing protein 55 homolog</fullName>
    </recommendedName>
</protein>
<proteinExistence type="inferred from homology"/>
<feature type="repeat" description="WD" evidence="5">
    <location>
        <begin position="332"/>
        <end position="373"/>
    </location>
</feature>
<feature type="repeat" description="WD" evidence="5">
    <location>
        <begin position="122"/>
        <end position="163"/>
    </location>
</feature>
<accession>A0A7R9CW63</accession>
<evidence type="ECO:0000313" key="7">
    <source>
        <dbReference type="EMBL" id="CAD7403562.1"/>
    </source>
</evidence>
<feature type="region of interest" description="Disordered" evidence="6">
    <location>
        <begin position="1"/>
        <end position="58"/>
    </location>
</feature>
<dbReference type="Pfam" id="PF24796">
    <property type="entry name" value="WDR55"/>
    <property type="match status" value="1"/>
</dbReference>
<dbReference type="AlphaFoldDB" id="A0A7R9CW63"/>
<dbReference type="PANTHER" id="PTHR44019">
    <property type="entry name" value="WD REPEAT-CONTAINING PROTEIN 55"/>
    <property type="match status" value="1"/>
</dbReference>
<evidence type="ECO:0000256" key="2">
    <source>
        <dbReference type="ARBA" id="ARBA00022574"/>
    </source>
</evidence>
<dbReference type="Gene3D" id="2.130.10.10">
    <property type="entry name" value="YVTN repeat-like/Quinoprotein amine dehydrogenase"/>
    <property type="match status" value="2"/>
</dbReference>
<dbReference type="InterPro" id="IPR015943">
    <property type="entry name" value="WD40/YVTN_repeat-like_dom_sf"/>
</dbReference>
<evidence type="ECO:0000256" key="6">
    <source>
        <dbReference type="SAM" id="MobiDB-lite"/>
    </source>
</evidence>
<evidence type="ECO:0000256" key="5">
    <source>
        <dbReference type="PROSITE-ProRule" id="PRU00221"/>
    </source>
</evidence>
<feature type="repeat" description="WD" evidence="5">
    <location>
        <begin position="165"/>
        <end position="205"/>
    </location>
</feature>
<evidence type="ECO:0000256" key="1">
    <source>
        <dbReference type="ARBA" id="ARBA00007625"/>
    </source>
</evidence>
<dbReference type="InterPro" id="IPR050505">
    <property type="entry name" value="WDR55/POC1"/>
</dbReference>
<evidence type="ECO:0000256" key="4">
    <source>
        <dbReference type="ARBA" id="ARBA00023478"/>
    </source>
</evidence>
<dbReference type="InterPro" id="IPR001680">
    <property type="entry name" value="WD40_rpt"/>
</dbReference>
<gene>
    <name evidence="7" type="ORF">TCEB3V08_LOCUS7048</name>
</gene>
<dbReference type="PROSITE" id="PS50294">
    <property type="entry name" value="WD_REPEATS_REGION"/>
    <property type="match status" value="1"/>
</dbReference>
<evidence type="ECO:0000256" key="3">
    <source>
        <dbReference type="ARBA" id="ARBA00022737"/>
    </source>
</evidence>
<sequence length="405" mass="45355">MNMNTGTNSSDSDSDISITDSEDEEIENSDSKVDTAEGGLCGISSGNAAEGHDDADDEDDLIKAIRHEKEKPRDQPPDIQCEDFVVDISFHPSENIIAAATITGDVILHSYTNESTEIKETLELHTKACRDIEFNEDGDLLFSSSKDKCIMVTDTRTGKLKRMFNDAHENPLNCLCVMDNNIFASGDDSGTVKLWDMRKKDPIFSRKEMDDYVSKMVTTEAKRYLVCSSGEGTITSINLVSHKLHMQSEMYDTELTSLCLMRSDSKLLVGSSKGTMFLFNWGQFGYHSDEFPGVKQSINSMIPITENIVVTACEDGVLRATHLFPQRHLGVAGQHQFSVECLDISGDGTFIASSSHDQLIKFWNIRYFEEMNINSRVKSRKREEMKRNLPSSKFQDCSAFFSELA</sequence>
<feature type="compositionally biased region" description="Low complexity" evidence="6">
    <location>
        <begin position="7"/>
        <end position="19"/>
    </location>
</feature>
<comment type="similarity">
    <text evidence="1">Belongs to the WD repeat WDR55 family.</text>
</comment>
<dbReference type="PANTHER" id="PTHR44019:SF20">
    <property type="entry name" value="WD REPEAT-CONTAINING PROTEIN 55"/>
    <property type="match status" value="1"/>
</dbReference>
<name>A0A7R9CW63_TIMCR</name>
<keyword evidence="3" id="KW-0677">Repeat</keyword>
<dbReference type="EMBL" id="OC318890">
    <property type="protein sequence ID" value="CAD7403562.1"/>
    <property type="molecule type" value="Genomic_DNA"/>
</dbReference>
<dbReference type="SUPFAM" id="SSF50978">
    <property type="entry name" value="WD40 repeat-like"/>
    <property type="match status" value="1"/>
</dbReference>
<organism evidence="7">
    <name type="scientific">Timema cristinae</name>
    <name type="common">Walking stick</name>
    <dbReference type="NCBI Taxonomy" id="61476"/>
    <lineage>
        <taxon>Eukaryota</taxon>
        <taxon>Metazoa</taxon>
        <taxon>Ecdysozoa</taxon>
        <taxon>Arthropoda</taxon>
        <taxon>Hexapoda</taxon>
        <taxon>Insecta</taxon>
        <taxon>Pterygota</taxon>
        <taxon>Neoptera</taxon>
        <taxon>Polyneoptera</taxon>
        <taxon>Phasmatodea</taxon>
        <taxon>Timematodea</taxon>
        <taxon>Timematoidea</taxon>
        <taxon>Timematidae</taxon>
        <taxon>Timema</taxon>
    </lineage>
</organism>
<dbReference type="SMART" id="SM00320">
    <property type="entry name" value="WD40"/>
    <property type="match status" value="7"/>
</dbReference>
<dbReference type="PROSITE" id="PS50082">
    <property type="entry name" value="WD_REPEATS_2"/>
    <property type="match status" value="3"/>
</dbReference>
<reference evidence="7" key="1">
    <citation type="submission" date="2020-11" db="EMBL/GenBank/DDBJ databases">
        <authorList>
            <person name="Tran Van P."/>
        </authorList>
    </citation>
    <scope>NUCLEOTIDE SEQUENCE</scope>
</reference>
<keyword evidence="2 5" id="KW-0853">WD repeat</keyword>
<dbReference type="PROSITE" id="PS00678">
    <property type="entry name" value="WD_REPEATS_1"/>
    <property type="match status" value="1"/>
</dbReference>